<proteinExistence type="predicted"/>
<feature type="non-terminal residue" evidence="1">
    <location>
        <position position="89"/>
    </location>
</feature>
<sequence>MPRRLRLLAILASFIFIVATVTFMFAIPQVAQLQVVDNWYSEPETLISRRLGEIRNHRVRMQLYVRREIEEQLRNQSYVFVDKPSRKLP</sequence>
<evidence type="ECO:0000313" key="1">
    <source>
        <dbReference type="EMBL" id="KIR45965.1"/>
    </source>
</evidence>
<dbReference type="EMBL" id="KN847986">
    <property type="protein sequence ID" value="KIR45965.1"/>
    <property type="molecule type" value="Genomic_DNA"/>
</dbReference>
<dbReference type="AlphaFoldDB" id="A0A0D0VLW4"/>
<accession>A0A0D0VLW4</accession>
<organism evidence="1">
    <name type="scientific">Cryptococcus bacillisporus CA1280</name>
    <dbReference type="NCBI Taxonomy" id="1296109"/>
    <lineage>
        <taxon>Eukaryota</taxon>
        <taxon>Fungi</taxon>
        <taxon>Dikarya</taxon>
        <taxon>Basidiomycota</taxon>
        <taxon>Agaricomycotina</taxon>
        <taxon>Tremellomycetes</taxon>
        <taxon>Tremellales</taxon>
        <taxon>Cryptococcaceae</taxon>
        <taxon>Cryptococcus</taxon>
        <taxon>Cryptococcus gattii species complex</taxon>
    </lineage>
</organism>
<name>A0A0D0VLW4_CRYGA</name>
<gene>
    <name evidence="1" type="ORF">I312_04935</name>
</gene>
<reference evidence="1" key="1">
    <citation type="submission" date="2015-01" db="EMBL/GenBank/DDBJ databases">
        <title>The Genome Sequence of Cryptococcus gattii CA1280.</title>
        <authorList>
            <consortium name="The Broad Institute Genomics Platform"/>
            <person name="Cuomo C."/>
            <person name="Litvintseva A."/>
            <person name="Chen Y."/>
            <person name="Heitman J."/>
            <person name="Sun S."/>
            <person name="Springer D."/>
            <person name="Dromer F."/>
            <person name="Young S."/>
            <person name="Zeng Q."/>
            <person name="Gargeya S."/>
            <person name="Abouelleil A."/>
            <person name="Alvarado L."/>
            <person name="Chapman S.B."/>
            <person name="Gainer-Dewar J."/>
            <person name="Goldberg J."/>
            <person name="Griggs A."/>
            <person name="Gujja S."/>
            <person name="Hansen M."/>
            <person name="Howarth C."/>
            <person name="Imamovic A."/>
            <person name="Larimer J."/>
            <person name="Murphy C."/>
            <person name="Naylor J."/>
            <person name="Pearson M."/>
            <person name="Priest M."/>
            <person name="Roberts A."/>
            <person name="Saif S."/>
            <person name="Shea T."/>
            <person name="Sykes S."/>
            <person name="Wortman J."/>
            <person name="Nusbaum C."/>
            <person name="Birren B."/>
        </authorList>
    </citation>
    <scope>NUCLEOTIDE SEQUENCE [LARGE SCALE GENOMIC DNA]</scope>
    <source>
        <strain evidence="1">CA1280</strain>
    </source>
</reference>
<dbReference type="HOGENOM" id="CLU_162137_0_0_1"/>
<dbReference type="OrthoDB" id="2575161at2759"/>
<protein>
    <submittedName>
        <fullName evidence="1">Unplaced genomic scaffold supercont1.14, whole genome shotgun sequence</fullName>
    </submittedName>
</protein>